<dbReference type="EMBL" id="JAGSOV010000059">
    <property type="protein sequence ID" value="MCO1658846.1"/>
    <property type="molecule type" value="Genomic_DNA"/>
</dbReference>
<dbReference type="Gene3D" id="3.30.750.24">
    <property type="entry name" value="STAS domain"/>
    <property type="match status" value="1"/>
</dbReference>
<comment type="caution">
    <text evidence="2">The sequence shown here is derived from an EMBL/GenBank/DDBJ whole genome shotgun (WGS) entry which is preliminary data.</text>
</comment>
<feature type="domain" description="STAS" evidence="1">
    <location>
        <begin position="7"/>
        <end position="103"/>
    </location>
</feature>
<dbReference type="CDD" id="cd07043">
    <property type="entry name" value="STAS_anti-anti-sigma_factors"/>
    <property type="match status" value="1"/>
</dbReference>
<evidence type="ECO:0000259" key="1">
    <source>
        <dbReference type="PROSITE" id="PS50801"/>
    </source>
</evidence>
<keyword evidence="3" id="KW-1185">Reference proteome</keyword>
<name>A0ABT1A748_9PSEU</name>
<dbReference type="InterPro" id="IPR036513">
    <property type="entry name" value="STAS_dom_sf"/>
</dbReference>
<reference evidence="2" key="1">
    <citation type="submission" date="2021-04" db="EMBL/GenBank/DDBJ databases">
        <title>Pseudonocardia sp. nov., isolated from sandy soil of mangrove forest.</title>
        <authorList>
            <person name="Zan Z."/>
            <person name="Huang R."/>
            <person name="Liu W."/>
        </authorList>
    </citation>
    <scope>NUCLEOTIDE SEQUENCE</scope>
    <source>
        <strain evidence="2">S2-4</strain>
    </source>
</reference>
<evidence type="ECO:0000313" key="3">
    <source>
        <dbReference type="Proteomes" id="UP001165283"/>
    </source>
</evidence>
<sequence>MDQWHLMQLAVDSSQGAPVVHVVGELTAVSAPRLLRLCEGVLARSAAGSLTVDLSGVRHFEPEGVAVLLRVRDRCAAAGSALVLGGVSDRRGALPLRVEQVLDEVDDPTTADAGPVLA</sequence>
<dbReference type="SUPFAM" id="SSF52091">
    <property type="entry name" value="SpoIIaa-like"/>
    <property type="match status" value="1"/>
</dbReference>
<organism evidence="2 3">
    <name type="scientific">Pseudonocardia humida</name>
    <dbReference type="NCBI Taxonomy" id="2800819"/>
    <lineage>
        <taxon>Bacteria</taxon>
        <taxon>Bacillati</taxon>
        <taxon>Actinomycetota</taxon>
        <taxon>Actinomycetes</taxon>
        <taxon>Pseudonocardiales</taxon>
        <taxon>Pseudonocardiaceae</taxon>
        <taxon>Pseudonocardia</taxon>
    </lineage>
</organism>
<dbReference type="RefSeq" id="WP_252443216.1">
    <property type="nucleotide sequence ID" value="NZ_JAGSOV010000059.1"/>
</dbReference>
<proteinExistence type="predicted"/>
<protein>
    <submittedName>
        <fullName evidence="2">STAS domain-containing protein</fullName>
    </submittedName>
</protein>
<dbReference type="InterPro" id="IPR002645">
    <property type="entry name" value="STAS_dom"/>
</dbReference>
<accession>A0ABT1A748</accession>
<dbReference type="InterPro" id="IPR058548">
    <property type="entry name" value="MlaB-like_STAS"/>
</dbReference>
<evidence type="ECO:0000313" key="2">
    <source>
        <dbReference type="EMBL" id="MCO1658846.1"/>
    </source>
</evidence>
<dbReference type="Pfam" id="PF13466">
    <property type="entry name" value="STAS_2"/>
    <property type="match status" value="1"/>
</dbReference>
<dbReference type="Proteomes" id="UP001165283">
    <property type="component" value="Unassembled WGS sequence"/>
</dbReference>
<dbReference type="PROSITE" id="PS50801">
    <property type="entry name" value="STAS"/>
    <property type="match status" value="1"/>
</dbReference>
<gene>
    <name evidence="2" type="ORF">KDL28_27625</name>
</gene>